<dbReference type="Proteomes" id="UP000092993">
    <property type="component" value="Unassembled WGS sequence"/>
</dbReference>
<evidence type="ECO:0000313" key="2">
    <source>
        <dbReference type="Proteomes" id="UP000092993"/>
    </source>
</evidence>
<comment type="caution">
    <text evidence="1">The sequence shown here is derived from an EMBL/GenBank/DDBJ whole genome shotgun (WGS) entry which is preliminary data.</text>
</comment>
<evidence type="ECO:0000313" key="1">
    <source>
        <dbReference type="EMBL" id="OBZ72307.1"/>
    </source>
</evidence>
<name>A0A1C7M702_GRIFR</name>
<reference evidence="1 2" key="1">
    <citation type="submission" date="2016-03" db="EMBL/GenBank/DDBJ databases">
        <title>Whole genome sequencing of Grifola frondosa 9006-11.</title>
        <authorList>
            <person name="Min B."/>
            <person name="Park H."/>
            <person name="Kim J.-G."/>
            <person name="Cho H."/>
            <person name="Oh Y.-L."/>
            <person name="Kong W.-S."/>
            <person name="Choi I.-G."/>
        </authorList>
    </citation>
    <scope>NUCLEOTIDE SEQUENCE [LARGE SCALE GENOMIC DNA]</scope>
    <source>
        <strain evidence="1 2">9006-11</strain>
    </source>
</reference>
<sequence length="247" mass="26763">MITMWVNAAGGDNQCYAAHPATEVVATATAEPVRELLTSGPISMHNKDADAGRYHLISNDIDILHTIPASEMQDVALAPALIMFAVKMGDHVRITGDTQALGEHWEYPTVCETPSGCAIQRPSHTQSQTSVPLGHPQRPLYTAIWKNMSPPTIPPESASTIASAALRSSVYGDCSCRSLDIPPTARSQFLMMPYPRSSLLPMSGSPSGFSMSGEMELRMELARCRSMDGVPSGYMFHEVKRPMGMVL</sequence>
<gene>
    <name evidence="1" type="ORF">A0H81_08023</name>
</gene>
<protein>
    <submittedName>
        <fullName evidence="1">Uncharacterized protein</fullName>
    </submittedName>
</protein>
<dbReference type="EMBL" id="LUGG01000009">
    <property type="protein sequence ID" value="OBZ72307.1"/>
    <property type="molecule type" value="Genomic_DNA"/>
</dbReference>
<dbReference type="STRING" id="5627.A0A1C7M702"/>
<dbReference type="OrthoDB" id="2687560at2759"/>
<accession>A0A1C7M702</accession>
<dbReference type="AlphaFoldDB" id="A0A1C7M702"/>
<proteinExistence type="predicted"/>
<organism evidence="1 2">
    <name type="scientific">Grifola frondosa</name>
    <name type="common">Maitake</name>
    <name type="synonym">Polyporus frondosus</name>
    <dbReference type="NCBI Taxonomy" id="5627"/>
    <lineage>
        <taxon>Eukaryota</taxon>
        <taxon>Fungi</taxon>
        <taxon>Dikarya</taxon>
        <taxon>Basidiomycota</taxon>
        <taxon>Agaricomycotina</taxon>
        <taxon>Agaricomycetes</taxon>
        <taxon>Polyporales</taxon>
        <taxon>Grifolaceae</taxon>
        <taxon>Grifola</taxon>
    </lineage>
</organism>
<keyword evidence="2" id="KW-1185">Reference proteome</keyword>